<reference evidence="2" key="1">
    <citation type="journal article" date="2008" name="J. Bacteriol.">
        <title>Ma-LMM01 infecting toxic Microcystis aeruginosa illuminates diverse cyanophage genome strategies.</title>
        <authorList>
            <person name="Yoshida T."/>
            <person name="Nagasaki K."/>
            <person name="Takashima Y."/>
            <person name="Shirai Y."/>
            <person name="Tomaru Y."/>
            <person name="Takao Y."/>
            <person name="Sakamoto S."/>
            <person name="Hiroishi S."/>
            <person name="Ogata H."/>
        </authorList>
    </citation>
    <scope>NUCLEOTIDE SEQUENCE</scope>
</reference>
<dbReference type="RefSeq" id="YP_851074.1">
    <property type="nucleotide sequence ID" value="NC_008562.1"/>
</dbReference>
<dbReference type="Proteomes" id="UP000001249">
    <property type="component" value="Segment"/>
</dbReference>
<evidence type="ECO:0000313" key="2">
    <source>
        <dbReference type="Proteomes" id="UP000001249"/>
    </source>
</evidence>
<dbReference type="EMBL" id="AB231700">
    <property type="protein sequence ID" value="BAF36151.1"/>
    <property type="molecule type" value="Genomic_DNA"/>
</dbReference>
<proteinExistence type="predicted"/>
<keyword evidence="2" id="KW-1185">Reference proteome</keyword>
<organism evidence="1 2">
    <name type="scientific">Microcystis phage LMM01</name>
    <dbReference type="NCBI Taxonomy" id="2856824"/>
    <lineage>
        <taxon>Viruses</taxon>
        <taxon>Duplodnaviria</taxon>
        <taxon>Heunggongvirae</taxon>
        <taxon>Uroviricota</taxon>
        <taxon>Caudoviricetes</taxon>
        <taxon>Fukuivirus</taxon>
        <taxon>Fukuivirus LMM01</taxon>
    </lineage>
</organism>
<accession>A0A7H4</accession>
<sequence>MGKSFVNLIVSIGDIMMSYEEFQSRVSAELLSFEEFQSQVLKVFNASKEECDFYNFSYGFVAEISYTKCQWLQFVVRYMTDPEDCYYNQWITVKRYDKTCKSISESLPQGIEVLAQRTEESIKEEIDTFNQLKK</sequence>
<dbReference type="KEGG" id="vg:4484315"/>
<dbReference type="GeneID" id="4484315"/>
<protein>
    <submittedName>
        <fullName evidence="1">Uncharacterized protein</fullName>
    </submittedName>
</protein>
<evidence type="ECO:0000313" key="1">
    <source>
        <dbReference type="EMBL" id="BAF36151.1"/>
    </source>
</evidence>
<name>A0A7H4_9CAUD</name>